<reference evidence="4 6" key="1">
    <citation type="submission" date="2012-11" db="EMBL/GenBank/DDBJ databases">
        <title>Whole genome sequence of Acetobacter orientalis 21F-2.</title>
        <authorList>
            <person name="Azuma Y."/>
            <person name="Higashiura N."/>
            <person name="Hirakawa H."/>
            <person name="Matsushita K."/>
        </authorList>
    </citation>
    <scope>NUCLEOTIDE SEQUENCE [LARGE SCALE GENOMIC DNA]</scope>
    <source>
        <strain evidence="4 6">21F-2</strain>
    </source>
</reference>
<evidence type="ECO:0000256" key="2">
    <source>
        <dbReference type="ARBA" id="ARBA00023027"/>
    </source>
</evidence>
<comment type="caution">
    <text evidence="5">The sequence shown here is derived from an EMBL/GenBank/DDBJ whole genome shotgun (WGS) entry which is preliminary data.</text>
</comment>
<dbReference type="GO" id="GO:0051287">
    <property type="term" value="F:NAD binding"/>
    <property type="evidence" value="ECO:0007669"/>
    <property type="project" value="InterPro"/>
</dbReference>
<proteinExistence type="predicted"/>
<keyword evidence="6" id="KW-1185">Reference proteome</keyword>
<dbReference type="CDD" id="cd12164">
    <property type="entry name" value="GDH_like_2"/>
    <property type="match status" value="1"/>
</dbReference>
<dbReference type="InterPro" id="IPR006140">
    <property type="entry name" value="D-isomer_DH_NAD-bd"/>
</dbReference>
<sequence>MVCLAVKAGGPGTFPEWKALFADLMPELEVKDWYDPALNPAQIDYVLVWQPEPGRLAQMGNLKAILSAAAGVDHILADPELPKALPIIRMGGDETATQMADYVRWAVFALLREAPLWYGAQQAKQWARKNAPPTRLSSATRVGIMGLGNLGSFVASKLVAADFTVFGWARHQKQCAGVTCYAGPEGLVPFLQQCDTLVCLLPETPETKGLITYSLLQHLRKPAGFINVGRGPVVVEADLVRALQDGTLHGAVLDVFDTEPLPETSPLWAVPGVLITPHVASEASRPARARYVVSVIKALEAGESVPLTYNPAQGY</sequence>
<dbReference type="EMBL" id="JOMO01000044">
    <property type="protein sequence ID" value="OUI80013.1"/>
    <property type="molecule type" value="Genomic_DNA"/>
</dbReference>
<dbReference type="Pfam" id="PF02826">
    <property type="entry name" value="2-Hacid_dh_C"/>
    <property type="match status" value="1"/>
</dbReference>
<dbReference type="PANTHER" id="PTHR43333">
    <property type="entry name" value="2-HACID_DH_C DOMAIN-CONTAINING PROTEIN"/>
    <property type="match status" value="1"/>
</dbReference>
<organism evidence="5 7">
    <name type="scientific">Acetobacter orientalis</name>
    <dbReference type="NCBI Taxonomy" id="146474"/>
    <lineage>
        <taxon>Bacteria</taxon>
        <taxon>Pseudomonadati</taxon>
        <taxon>Pseudomonadota</taxon>
        <taxon>Alphaproteobacteria</taxon>
        <taxon>Acetobacterales</taxon>
        <taxon>Acetobacteraceae</taxon>
        <taxon>Acetobacter</taxon>
    </lineage>
</organism>
<evidence type="ECO:0000313" key="7">
    <source>
        <dbReference type="Proteomes" id="UP000194639"/>
    </source>
</evidence>
<gene>
    <name evidence="4" type="ORF">Abor_001_033</name>
    <name evidence="5" type="ORF">HK12_10710</name>
</gene>
<feature type="domain" description="D-isomer specific 2-hydroxyacid dehydrogenase NAD-binding" evidence="3">
    <location>
        <begin position="106"/>
        <end position="280"/>
    </location>
</feature>
<accession>A0A0D6NH39</accession>
<name>A0A251ZZ99_9PROT</name>
<evidence type="ECO:0000256" key="1">
    <source>
        <dbReference type="ARBA" id="ARBA00023002"/>
    </source>
</evidence>
<keyword evidence="1" id="KW-0560">Oxidoreductase</keyword>
<dbReference type="RefSeq" id="WP_052946322.1">
    <property type="nucleotide sequence ID" value="NZ_BAMX01000001.1"/>
</dbReference>
<dbReference type="GO" id="GO:0016491">
    <property type="term" value="F:oxidoreductase activity"/>
    <property type="evidence" value="ECO:0007669"/>
    <property type="project" value="UniProtKB-KW"/>
</dbReference>
<dbReference type="GeneID" id="76202884"/>
<keyword evidence="2" id="KW-0520">NAD</keyword>
<dbReference type="EMBL" id="BAMX01000001">
    <property type="protein sequence ID" value="GAN64751.1"/>
    <property type="molecule type" value="Genomic_DNA"/>
</dbReference>
<reference evidence="5 7" key="2">
    <citation type="submission" date="2014-06" db="EMBL/GenBank/DDBJ databases">
        <authorList>
            <person name="Ju J."/>
            <person name="Zhang J."/>
        </authorList>
    </citation>
    <scope>NUCLEOTIDE SEQUENCE [LARGE SCALE GENOMIC DNA]</scope>
    <source>
        <strain evidence="5">DmW_045</strain>
    </source>
</reference>
<protein>
    <submittedName>
        <fullName evidence="4">D-isomer specific 2-hydroxyacid dehydrogenase</fullName>
    </submittedName>
</protein>
<dbReference type="SUPFAM" id="SSF51735">
    <property type="entry name" value="NAD(P)-binding Rossmann-fold domains"/>
    <property type="match status" value="1"/>
</dbReference>
<dbReference type="AlphaFoldDB" id="A0A251ZZ99"/>
<evidence type="ECO:0000313" key="4">
    <source>
        <dbReference type="EMBL" id="GAN64751.1"/>
    </source>
</evidence>
<dbReference type="Proteomes" id="UP000194639">
    <property type="component" value="Unassembled WGS sequence"/>
</dbReference>
<accession>A0A251ZZ99</accession>
<evidence type="ECO:0000313" key="5">
    <source>
        <dbReference type="EMBL" id="OUI80013.1"/>
    </source>
</evidence>
<dbReference type="SUPFAM" id="SSF52283">
    <property type="entry name" value="Formate/glycerate dehydrogenase catalytic domain-like"/>
    <property type="match status" value="1"/>
</dbReference>
<evidence type="ECO:0000259" key="3">
    <source>
        <dbReference type="Pfam" id="PF02826"/>
    </source>
</evidence>
<dbReference type="InterPro" id="IPR036291">
    <property type="entry name" value="NAD(P)-bd_dom_sf"/>
</dbReference>
<dbReference type="PANTHER" id="PTHR43333:SF1">
    <property type="entry name" value="D-ISOMER SPECIFIC 2-HYDROXYACID DEHYDROGENASE NAD-BINDING DOMAIN-CONTAINING PROTEIN"/>
    <property type="match status" value="1"/>
</dbReference>
<dbReference type="Gene3D" id="3.40.50.720">
    <property type="entry name" value="NAD(P)-binding Rossmann-like Domain"/>
    <property type="match status" value="2"/>
</dbReference>
<dbReference type="Proteomes" id="UP000032670">
    <property type="component" value="Unassembled WGS sequence"/>
</dbReference>
<dbReference type="STRING" id="1231341.Abor_001_033"/>
<evidence type="ECO:0000313" key="6">
    <source>
        <dbReference type="Proteomes" id="UP000032670"/>
    </source>
</evidence>